<sequence>MRKFFTAVLLILLVPAAVLSAHPHMFIDMKLSPVFSEDGFEGVNVDWLFDMVFTGSVLMDNGIGWTDSLNNEEIEIIKDTSFVNLINYNYFTYFNVGGKMSRAETYRDFTAYMSENRLGYRFFLPYEGRRADSDIIRIAVYDETFFCDIAFTDSNPVELSTPGNIKVEWQLSEVLDAPIFYDNTAQMVSRDGEEYSGQAFPVELVLTRN</sequence>
<dbReference type="EMBL" id="JAQQAL010000006">
    <property type="protein sequence ID" value="MDC7225447.1"/>
    <property type="molecule type" value="Genomic_DNA"/>
</dbReference>
<proteinExistence type="predicted"/>
<protein>
    <submittedName>
        <fullName evidence="2">DUF1007 family protein</fullName>
    </submittedName>
</protein>
<evidence type="ECO:0000313" key="2">
    <source>
        <dbReference type="EMBL" id="MDC7225447.1"/>
    </source>
</evidence>
<keyword evidence="1" id="KW-0732">Signal</keyword>
<dbReference type="AlphaFoldDB" id="A0AAJ1ICX3"/>
<organism evidence="2 3">
    <name type="scientific">Candidatus Thalassospirochaeta sargassi</name>
    <dbReference type="NCBI Taxonomy" id="3119039"/>
    <lineage>
        <taxon>Bacteria</taxon>
        <taxon>Pseudomonadati</taxon>
        <taxon>Spirochaetota</taxon>
        <taxon>Spirochaetia</taxon>
        <taxon>Spirochaetales</taxon>
        <taxon>Spirochaetaceae</taxon>
        <taxon>Candidatus Thalassospirochaeta</taxon>
    </lineage>
</organism>
<feature type="signal peptide" evidence="1">
    <location>
        <begin position="1"/>
        <end position="20"/>
    </location>
</feature>
<evidence type="ECO:0000313" key="3">
    <source>
        <dbReference type="Proteomes" id="UP001221217"/>
    </source>
</evidence>
<reference evidence="2 3" key="1">
    <citation type="submission" date="2022-12" db="EMBL/GenBank/DDBJ databases">
        <title>Metagenome assembled genome from gulf of manar.</title>
        <authorList>
            <person name="Kohli P."/>
            <person name="Pk S."/>
            <person name="Venkata Ramana C."/>
            <person name="Sasikala C."/>
        </authorList>
    </citation>
    <scope>NUCLEOTIDE SEQUENCE [LARGE SCALE GENOMIC DNA]</scope>
    <source>
        <strain evidence="2">JB008</strain>
    </source>
</reference>
<gene>
    <name evidence="2" type="ORF">PQJ61_01640</name>
</gene>
<comment type="caution">
    <text evidence="2">The sequence shown here is derived from an EMBL/GenBank/DDBJ whole genome shotgun (WGS) entry which is preliminary data.</text>
</comment>
<dbReference type="Pfam" id="PF06226">
    <property type="entry name" value="DUF1007"/>
    <property type="match status" value="1"/>
</dbReference>
<evidence type="ECO:0000256" key="1">
    <source>
        <dbReference type="SAM" id="SignalP"/>
    </source>
</evidence>
<dbReference type="Proteomes" id="UP001221217">
    <property type="component" value="Unassembled WGS sequence"/>
</dbReference>
<feature type="chain" id="PRO_5042546988" evidence="1">
    <location>
        <begin position="21"/>
        <end position="209"/>
    </location>
</feature>
<name>A0AAJ1ICX3_9SPIO</name>
<accession>A0AAJ1ICX3</accession>
<dbReference type="InterPro" id="IPR010412">
    <property type="entry name" value="DUF1007"/>
</dbReference>